<dbReference type="InterPro" id="IPR050383">
    <property type="entry name" value="GlyoxalaseI/FosfomycinResist"/>
</dbReference>
<evidence type="ECO:0000313" key="2">
    <source>
        <dbReference type="EMBL" id="HDX32324.1"/>
    </source>
</evidence>
<dbReference type="SUPFAM" id="SSF54593">
    <property type="entry name" value="Glyoxalase/Bleomycin resistance protein/Dihydroxybiphenyl dioxygenase"/>
    <property type="match status" value="1"/>
</dbReference>
<dbReference type="EMBL" id="DSMG01000123">
    <property type="protein sequence ID" value="HDX32324.1"/>
    <property type="molecule type" value="Genomic_DNA"/>
</dbReference>
<dbReference type="Gene3D" id="3.10.180.10">
    <property type="entry name" value="2,3-Dihydroxybiphenyl 1,2-Dioxygenase, domain 1"/>
    <property type="match status" value="1"/>
</dbReference>
<accession>A0A7C1JE20</accession>
<dbReference type="CDD" id="cd06587">
    <property type="entry name" value="VOC"/>
    <property type="match status" value="1"/>
</dbReference>
<sequence length="144" mass="16292">MIRQLAHVCFFTDQIDVMVAFYRDVLGFPVKFTLETDDGETMGYYFDCGNTTFIEIFDQKLAVKQWGGQVQELKPGSQYKHFCLEVTGLAEVKALLEGRGVEVTPIKTGLDHSLQAWIHDPDGNAIELMEYTHASLQLRRTVTG</sequence>
<dbReference type="InterPro" id="IPR029068">
    <property type="entry name" value="Glyas_Bleomycin-R_OHBP_Dase"/>
</dbReference>
<dbReference type="PANTHER" id="PTHR21366">
    <property type="entry name" value="GLYOXALASE FAMILY PROTEIN"/>
    <property type="match status" value="1"/>
</dbReference>
<organism evidence="2">
    <name type="scientific">Caldilinea aerophila</name>
    <dbReference type="NCBI Taxonomy" id="133453"/>
    <lineage>
        <taxon>Bacteria</taxon>
        <taxon>Bacillati</taxon>
        <taxon>Chloroflexota</taxon>
        <taxon>Caldilineae</taxon>
        <taxon>Caldilineales</taxon>
        <taxon>Caldilineaceae</taxon>
        <taxon>Caldilinea</taxon>
    </lineage>
</organism>
<protein>
    <submittedName>
        <fullName evidence="2">VOC family protein</fullName>
    </submittedName>
</protein>
<comment type="caution">
    <text evidence="2">The sequence shown here is derived from an EMBL/GenBank/DDBJ whole genome shotgun (WGS) entry which is preliminary data.</text>
</comment>
<proteinExistence type="predicted"/>
<reference evidence="2" key="1">
    <citation type="journal article" date="2020" name="mSystems">
        <title>Genome- and Community-Level Interaction Insights into Carbon Utilization and Element Cycling Functions of Hydrothermarchaeota in Hydrothermal Sediment.</title>
        <authorList>
            <person name="Zhou Z."/>
            <person name="Liu Y."/>
            <person name="Xu W."/>
            <person name="Pan J."/>
            <person name="Luo Z.H."/>
            <person name="Li M."/>
        </authorList>
    </citation>
    <scope>NUCLEOTIDE SEQUENCE [LARGE SCALE GENOMIC DNA]</scope>
    <source>
        <strain evidence="2">SpSt-289</strain>
    </source>
</reference>
<feature type="domain" description="VOC" evidence="1">
    <location>
        <begin position="4"/>
        <end position="131"/>
    </location>
</feature>
<evidence type="ECO:0000259" key="1">
    <source>
        <dbReference type="PROSITE" id="PS51819"/>
    </source>
</evidence>
<dbReference type="AlphaFoldDB" id="A0A7C1JE20"/>
<dbReference type="InterPro" id="IPR004360">
    <property type="entry name" value="Glyas_Fos-R_dOase_dom"/>
</dbReference>
<dbReference type="Pfam" id="PF00903">
    <property type="entry name" value="Glyoxalase"/>
    <property type="match status" value="1"/>
</dbReference>
<dbReference type="PROSITE" id="PS51819">
    <property type="entry name" value="VOC"/>
    <property type="match status" value="1"/>
</dbReference>
<gene>
    <name evidence="2" type="ORF">ENQ20_12690</name>
</gene>
<dbReference type="InterPro" id="IPR037523">
    <property type="entry name" value="VOC_core"/>
</dbReference>
<name>A0A7C1JE20_9CHLR</name>